<sequence>MKPTVTVLTVVLTIAVVAAAVVMIKKSDEKESPYRLHPDDASVVATGSKLYEMHCASCHGANLQGQSEWRTRGPDDLLPAPPHDASGHTWHHDDKTLFQITKLGVAKVIGDSTYKSAMPIYADTLSDQQIIAVLSWIKAQWPPEVRKNNDLVNTDQK</sequence>
<dbReference type="PANTHER" id="PTHR35008">
    <property type="entry name" value="BLL4482 PROTEIN-RELATED"/>
    <property type="match status" value="1"/>
</dbReference>
<dbReference type="RefSeq" id="WP_066089687.1">
    <property type="nucleotide sequence ID" value="NZ_CP017476.1"/>
</dbReference>
<name>A0A167HRZ6_9BURK</name>
<dbReference type="GO" id="GO:0009055">
    <property type="term" value="F:electron transfer activity"/>
    <property type="evidence" value="ECO:0007669"/>
    <property type="project" value="InterPro"/>
</dbReference>
<dbReference type="SUPFAM" id="SSF46626">
    <property type="entry name" value="Cytochrome c"/>
    <property type="match status" value="1"/>
</dbReference>
<evidence type="ECO:0000256" key="1">
    <source>
        <dbReference type="ARBA" id="ARBA00022617"/>
    </source>
</evidence>
<keyword evidence="3 4" id="KW-0408">Iron</keyword>
<evidence type="ECO:0000256" key="3">
    <source>
        <dbReference type="ARBA" id="ARBA00023004"/>
    </source>
</evidence>
<keyword evidence="8" id="KW-1185">Reference proteome</keyword>
<dbReference type="STRING" id="1763535.LPB072_11425"/>
<accession>A0A167HRZ6</accession>
<evidence type="ECO:0000256" key="4">
    <source>
        <dbReference type="PROSITE-ProRule" id="PRU00433"/>
    </source>
</evidence>
<evidence type="ECO:0000259" key="5">
    <source>
        <dbReference type="PROSITE" id="PS51007"/>
    </source>
</evidence>
<organism evidence="6 9">
    <name type="scientific">Hydrogenophaga crassostreae</name>
    <dbReference type="NCBI Taxonomy" id="1763535"/>
    <lineage>
        <taxon>Bacteria</taxon>
        <taxon>Pseudomonadati</taxon>
        <taxon>Pseudomonadota</taxon>
        <taxon>Betaproteobacteria</taxon>
        <taxon>Burkholderiales</taxon>
        <taxon>Comamonadaceae</taxon>
        <taxon>Hydrogenophaga</taxon>
    </lineage>
</organism>
<evidence type="ECO:0000313" key="7">
    <source>
        <dbReference type="EMBL" id="OAD41657.1"/>
    </source>
</evidence>
<dbReference type="PROSITE" id="PS51007">
    <property type="entry name" value="CYTC"/>
    <property type="match status" value="1"/>
</dbReference>
<proteinExistence type="predicted"/>
<gene>
    <name evidence="6" type="ORF">LPB072_11425</name>
    <name evidence="7" type="ORF">LPB72_10045</name>
</gene>
<protein>
    <submittedName>
        <fullName evidence="6">Cytochrome C</fullName>
    </submittedName>
</protein>
<dbReference type="PANTHER" id="PTHR35008:SF4">
    <property type="entry name" value="BLL4482 PROTEIN"/>
    <property type="match status" value="1"/>
</dbReference>
<dbReference type="InterPro" id="IPR051459">
    <property type="entry name" value="Cytochrome_c-type_DH"/>
</dbReference>
<dbReference type="Proteomes" id="UP000185680">
    <property type="component" value="Chromosome"/>
</dbReference>
<evidence type="ECO:0000256" key="2">
    <source>
        <dbReference type="ARBA" id="ARBA00022723"/>
    </source>
</evidence>
<dbReference type="Proteomes" id="UP000185657">
    <property type="component" value="Unassembled WGS sequence"/>
</dbReference>
<dbReference type="InterPro" id="IPR009056">
    <property type="entry name" value="Cyt_c-like_dom"/>
</dbReference>
<dbReference type="Gene3D" id="1.10.760.10">
    <property type="entry name" value="Cytochrome c-like domain"/>
    <property type="match status" value="1"/>
</dbReference>
<reference evidence="6 9" key="2">
    <citation type="submission" date="2016-10" db="EMBL/GenBank/DDBJ databases">
        <title>Hydorgenophaga sp. LPB0072 isolated from gastropod.</title>
        <authorList>
            <person name="Kim E."/>
            <person name="Yi H."/>
        </authorList>
    </citation>
    <scope>NUCLEOTIDE SEQUENCE [LARGE SCALE GENOMIC DNA]</scope>
    <source>
        <strain evidence="6 9">LPB0072</strain>
    </source>
</reference>
<feature type="domain" description="Cytochrome c" evidence="5">
    <location>
        <begin position="42"/>
        <end position="141"/>
    </location>
</feature>
<dbReference type="InterPro" id="IPR036909">
    <property type="entry name" value="Cyt_c-like_dom_sf"/>
</dbReference>
<keyword evidence="1 4" id="KW-0349">Heme</keyword>
<dbReference type="AlphaFoldDB" id="A0A167HRZ6"/>
<evidence type="ECO:0000313" key="9">
    <source>
        <dbReference type="Proteomes" id="UP000185680"/>
    </source>
</evidence>
<evidence type="ECO:0000313" key="6">
    <source>
        <dbReference type="EMBL" id="AOW13373.1"/>
    </source>
</evidence>
<keyword evidence="2 4" id="KW-0479">Metal-binding</keyword>
<evidence type="ECO:0000313" key="8">
    <source>
        <dbReference type="Proteomes" id="UP000185657"/>
    </source>
</evidence>
<reference evidence="7 8" key="1">
    <citation type="submission" date="2016-02" db="EMBL/GenBank/DDBJ databases">
        <title>Draft genome sequence of Hydrogenophaga sp. LPB0072.</title>
        <authorList>
            <person name="Shin S.-K."/>
            <person name="Yi H."/>
        </authorList>
    </citation>
    <scope>NUCLEOTIDE SEQUENCE [LARGE SCALE GENOMIC DNA]</scope>
    <source>
        <strain evidence="7 8">LPB0072</strain>
    </source>
</reference>
<dbReference type="EMBL" id="LVWD01000013">
    <property type="protein sequence ID" value="OAD41657.1"/>
    <property type="molecule type" value="Genomic_DNA"/>
</dbReference>
<dbReference type="GO" id="GO:0020037">
    <property type="term" value="F:heme binding"/>
    <property type="evidence" value="ECO:0007669"/>
    <property type="project" value="InterPro"/>
</dbReference>
<dbReference type="EMBL" id="CP017476">
    <property type="protein sequence ID" value="AOW13373.1"/>
    <property type="molecule type" value="Genomic_DNA"/>
</dbReference>
<dbReference type="KEGG" id="hyl:LPB072_11425"/>
<dbReference type="Pfam" id="PF00034">
    <property type="entry name" value="Cytochrom_C"/>
    <property type="match status" value="1"/>
</dbReference>
<dbReference type="GO" id="GO:0046872">
    <property type="term" value="F:metal ion binding"/>
    <property type="evidence" value="ECO:0007669"/>
    <property type="project" value="UniProtKB-KW"/>
</dbReference>